<keyword evidence="1" id="KW-0812">Transmembrane</keyword>
<name>A0A0V8JMH8_9BACI</name>
<gene>
    <name evidence="2" type="ORF">AS180_08775</name>
</gene>
<dbReference type="EMBL" id="LNQP01000026">
    <property type="protein sequence ID" value="KSU88235.1"/>
    <property type="molecule type" value="Genomic_DNA"/>
</dbReference>
<dbReference type="RefSeq" id="WP_025911834.1">
    <property type="nucleotide sequence ID" value="NZ_KQ758642.1"/>
</dbReference>
<evidence type="ECO:0000313" key="3">
    <source>
        <dbReference type="Proteomes" id="UP000053681"/>
    </source>
</evidence>
<protein>
    <submittedName>
        <fullName evidence="2">Uncharacterized protein</fullName>
    </submittedName>
</protein>
<evidence type="ECO:0000313" key="2">
    <source>
        <dbReference type="EMBL" id="KSU88235.1"/>
    </source>
</evidence>
<proteinExistence type="predicted"/>
<organism evidence="2 3">
    <name type="scientific">Priestia veravalensis</name>
    <dbReference type="NCBI Taxonomy" id="1414648"/>
    <lineage>
        <taxon>Bacteria</taxon>
        <taxon>Bacillati</taxon>
        <taxon>Bacillota</taxon>
        <taxon>Bacilli</taxon>
        <taxon>Bacillales</taxon>
        <taxon>Bacillaceae</taxon>
        <taxon>Priestia</taxon>
    </lineage>
</organism>
<evidence type="ECO:0000256" key="1">
    <source>
        <dbReference type="SAM" id="Phobius"/>
    </source>
</evidence>
<comment type="caution">
    <text evidence="2">The sequence shown here is derived from an EMBL/GenBank/DDBJ whole genome shotgun (WGS) entry which is preliminary data.</text>
</comment>
<keyword evidence="1" id="KW-1133">Transmembrane helix</keyword>
<sequence length="74" mass="8081">MKNYIAFIASFVMLMLVLQVGSGMLLTMLYEPGLTEEVGTLGSTVTFGESTYMFPLVVAMLAATISFFISKRLS</sequence>
<keyword evidence="3" id="KW-1185">Reference proteome</keyword>
<dbReference type="Proteomes" id="UP000053681">
    <property type="component" value="Unassembled WGS sequence"/>
</dbReference>
<dbReference type="GeneID" id="93682617"/>
<feature type="transmembrane region" description="Helical" evidence="1">
    <location>
        <begin position="7"/>
        <end position="30"/>
    </location>
</feature>
<keyword evidence="1" id="KW-0472">Membrane</keyword>
<feature type="transmembrane region" description="Helical" evidence="1">
    <location>
        <begin position="50"/>
        <end position="69"/>
    </location>
</feature>
<reference evidence="2 3" key="1">
    <citation type="submission" date="2015-11" db="EMBL/GenBank/DDBJ databases">
        <title>Bacillus caseinolyticus sp nov.</title>
        <authorList>
            <person name="Dastager S.G."/>
            <person name="Mawlankar R."/>
        </authorList>
    </citation>
    <scope>NUCLEOTIDE SEQUENCE [LARGE SCALE GENOMIC DNA]</scope>
    <source>
        <strain evidence="2 3">SGD-V-76</strain>
    </source>
</reference>
<dbReference type="AlphaFoldDB" id="A0A0V8JMH8"/>
<accession>A0A0V8JMH8</accession>